<dbReference type="Pfam" id="PF13191">
    <property type="entry name" value="AAA_16"/>
    <property type="match status" value="1"/>
</dbReference>
<dbReference type="GO" id="GO:0005737">
    <property type="term" value="C:cytoplasm"/>
    <property type="evidence" value="ECO:0007669"/>
    <property type="project" value="TreeGrafter"/>
</dbReference>
<reference evidence="5" key="1">
    <citation type="submission" date="2021-02" db="EMBL/GenBank/DDBJ databases">
        <authorList>
            <person name="Han P."/>
        </authorList>
    </citation>
    <scope>NUCLEOTIDE SEQUENCE</scope>
    <source>
        <strain evidence="5">Nitrosomonas nitrosa 18-3D</strain>
    </source>
</reference>
<organism evidence="5 6">
    <name type="scientific">Nitrosomonas nitrosa</name>
    <dbReference type="NCBI Taxonomy" id="52442"/>
    <lineage>
        <taxon>Bacteria</taxon>
        <taxon>Pseudomonadati</taxon>
        <taxon>Pseudomonadota</taxon>
        <taxon>Betaproteobacteria</taxon>
        <taxon>Nitrosomonadales</taxon>
        <taxon>Nitrosomonadaceae</taxon>
        <taxon>Nitrosomonas</taxon>
    </lineage>
</organism>
<dbReference type="Proteomes" id="UP000601736">
    <property type="component" value="Unassembled WGS sequence"/>
</dbReference>
<dbReference type="SUPFAM" id="SSF52540">
    <property type="entry name" value="P-loop containing nucleoside triphosphate hydrolases"/>
    <property type="match status" value="1"/>
</dbReference>
<evidence type="ECO:0000259" key="4">
    <source>
        <dbReference type="PROSITE" id="PS50125"/>
    </source>
</evidence>
<evidence type="ECO:0000313" key="5">
    <source>
        <dbReference type="EMBL" id="CAE6490881.1"/>
    </source>
</evidence>
<evidence type="ECO:0000256" key="1">
    <source>
        <dbReference type="ARBA" id="ARBA00022741"/>
    </source>
</evidence>
<proteinExistence type="predicted"/>
<dbReference type="InterPro" id="IPR027417">
    <property type="entry name" value="P-loop_NTPase"/>
</dbReference>
<dbReference type="SUPFAM" id="SSF48452">
    <property type="entry name" value="TPR-like"/>
    <property type="match status" value="1"/>
</dbReference>
<dbReference type="PROSITE" id="PS50125">
    <property type="entry name" value="GUANYLATE_CYCLASE_2"/>
    <property type="match status" value="1"/>
</dbReference>
<accession>A0A8H8YYJ5</accession>
<evidence type="ECO:0000256" key="2">
    <source>
        <dbReference type="ARBA" id="ARBA00022840"/>
    </source>
</evidence>
<feature type="domain" description="SAM" evidence="3">
    <location>
        <begin position="1"/>
        <end position="63"/>
    </location>
</feature>
<comment type="caution">
    <text evidence="5">The sequence shown here is derived from an EMBL/GenBank/DDBJ whole genome shotgun (WGS) entry which is preliminary data.</text>
</comment>
<dbReference type="Pfam" id="PF00211">
    <property type="entry name" value="Guanylate_cyc"/>
    <property type="match status" value="1"/>
</dbReference>
<dbReference type="InterPro" id="IPR011990">
    <property type="entry name" value="TPR-like_helical_dom_sf"/>
</dbReference>
<sequence>MMNDRISAWLDNLGLSIYRESFQHNAITWDVLPELNEGDLEAMGVLLGHRKKLLRAIAQLPQSAEVMGPGSIPVGVIPEEQPFPPERDQAERRQLTVMFCDLVDSTALSSRLDPEDLQDVVRRFLDACSQAIGRLNGYIAKYMGDGMLVYFGYPQAHEHDAERAVHAGLAILDTVRAFNLDNPHPQFGIAARIGIATGQVVVGELMGLDTAKERSVFGETPNLAARLQALAKPDQLIIDLATKRLVGNEFEFLDLGASLLKGFDTPIQAWQILSIRPPASRFESYRSSQLAKFVGREQELSLLLGRWREAVGGEGQVVLLSGEAGIGKSRIARSLRDRLANERYQSIQFQCSPYHSNTALYPATTFLRQAAGLASQDSAQAQREKLDAMARESGIENQDTVSLLADLLSIQGDHRAPPLTVSSETRKEMTLEALVQYLERLANRNPVLFILEDAHWLDPTTRDLLTRIIGRIRQMRVLLLITFRPDFKPVWAEYSHVTSLTLSRLPRRQSAELVVAMTGGKVLPPEVQQAILAKADGIPLYIETLTENVLESGLLTEGNDSFTLKGPLKGLPIPDSLQALLMERVDRLGSAKEIVQTGAAIGREFTYELLRATVEVPDSELRNALDLFVASGLVLQEGEIPLATYHFKHALVQDAAYSTLPKKPRRILHARIANTLENRFAERVALEPELLANHYEQAGLTGPAVEYWHRAARRDAERSANVEALHHFNKALDVLKDLPQGSERNAMELELLLARGAPMLSVKGYASDDMGENYRRAKDLLQETSGSVHQFLAIKGLWVFHLVRGQIAKACSLAENLLSLATQEQISDLLIDAHHLSGSTYFFLGRFDEAKHHLLTAISLDDPNQHRSLALRYGQDPGITARILLVRTLWILGEVEQAEMLALEAIGMARELEHPYTLVFTLVFLSRIYSAVRNATRTLELTDEAIAVSTRYSFALGLAWATSSQGWALAENGQKEGLGKLLHGLSATRDTGGTLDNTFTLALLAEIYLRNNRIDEGLAAIEEALKLAVTGGELFWHAELLRLKGELLLGQPDESVQEAEECLCEALKIAQDQHATMLELRAATSLAKLWRKLNKVDNAKRILHSIYSRFNEHVDNLDLIEAKTVLEQLSV</sequence>
<keyword evidence="2" id="KW-0067">ATP-binding</keyword>
<evidence type="ECO:0000313" key="6">
    <source>
        <dbReference type="Proteomes" id="UP000601736"/>
    </source>
</evidence>
<dbReference type="Gene3D" id="3.30.70.1230">
    <property type="entry name" value="Nucleotide cyclase"/>
    <property type="match status" value="1"/>
</dbReference>
<dbReference type="RefSeq" id="WP_107790240.1">
    <property type="nucleotide sequence ID" value="NZ_CAJNAP010000003.1"/>
</dbReference>
<dbReference type="CDD" id="cd07302">
    <property type="entry name" value="CHD"/>
    <property type="match status" value="1"/>
</dbReference>
<dbReference type="Gene3D" id="1.25.40.10">
    <property type="entry name" value="Tetratricopeptide repeat domain"/>
    <property type="match status" value="2"/>
</dbReference>
<dbReference type="AlphaFoldDB" id="A0A8H8YYJ5"/>
<dbReference type="SUPFAM" id="SSF47769">
    <property type="entry name" value="SAM/Pointed domain"/>
    <property type="match status" value="1"/>
</dbReference>
<dbReference type="PANTHER" id="PTHR16305:SF28">
    <property type="entry name" value="GUANYLATE CYCLASE DOMAIN-CONTAINING PROTEIN"/>
    <property type="match status" value="1"/>
</dbReference>
<dbReference type="InterPro" id="IPR041664">
    <property type="entry name" value="AAA_16"/>
</dbReference>
<dbReference type="Gene3D" id="1.10.150.50">
    <property type="entry name" value="Transcription Factor, Ets-1"/>
    <property type="match status" value="1"/>
</dbReference>
<dbReference type="Gene3D" id="3.40.50.300">
    <property type="entry name" value="P-loop containing nucleotide triphosphate hydrolases"/>
    <property type="match status" value="1"/>
</dbReference>
<protein>
    <submittedName>
        <fullName evidence="5">SAM domain (Sterile alpha motif)</fullName>
    </submittedName>
</protein>
<dbReference type="InterPro" id="IPR001054">
    <property type="entry name" value="A/G_cyclase"/>
</dbReference>
<dbReference type="InterPro" id="IPR029787">
    <property type="entry name" value="Nucleotide_cyclase"/>
</dbReference>
<dbReference type="InterPro" id="IPR019734">
    <property type="entry name" value="TPR_rpt"/>
</dbReference>
<dbReference type="PROSITE" id="PS50105">
    <property type="entry name" value="SAM_DOMAIN"/>
    <property type="match status" value="1"/>
</dbReference>
<dbReference type="PANTHER" id="PTHR16305">
    <property type="entry name" value="TESTICULAR SOLUBLE ADENYLYL CYCLASE"/>
    <property type="match status" value="1"/>
</dbReference>
<dbReference type="SUPFAM" id="SSF55073">
    <property type="entry name" value="Nucleotide cyclase"/>
    <property type="match status" value="1"/>
</dbReference>
<dbReference type="SMART" id="SM00028">
    <property type="entry name" value="TPR"/>
    <property type="match status" value="3"/>
</dbReference>
<dbReference type="InterPro" id="IPR001660">
    <property type="entry name" value="SAM"/>
</dbReference>
<dbReference type="Pfam" id="PF00536">
    <property type="entry name" value="SAM_1"/>
    <property type="match status" value="1"/>
</dbReference>
<dbReference type="SMART" id="SM00454">
    <property type="entry name" value="SAM"/>
    <property type="match status" value="1"/>
</dbReference>
<feature type="domain" description="Guanylate cyclase" evidence="4">
    <location>
        <begin position="96"/>
        <end position="228"/>
    </location>
</feature>
<dbReference type="Pfam" id="PF13181">
    <property type="entry name" value="TPR_8"/>
    <property type="match status" value="1"/>
</dbReference>
<dbReference type="GO" id="GO:0005524">
    <property type="term" value="F:ATP binding"/>
    <property type="evidence" value="ECO:0007669"/>
    <property type="project" value="UniProtKB-KW"/>
</dbReference>
<dbReference type="GO" id="GO:0035556">
    <property type="term" value="P:intracellular signal transduction"/>
    <property type="evidence" value="ECO:0007669"/>
    <property type="project" value="InterPro"/>
</dbReference>
<dbReference type="GO" id="GO:0009190">
    <property type="term" value="P:cyclic nucleotide biosynthetic process"/>
    <property type="evidence" value="ECO:0007669"/>
    <property type="project" value="InterPro"/>
</dbReference>
<dbReference type="GO" id="GO:0004016">
    <property type="term" value="F:adenylate cyclase activity"/>
    <property type="evidence" value="ECO:0007669"/>
    <property type="project" value="UniProtKB-ARBA"/>
</dbReference>
<dbReference type="SMART" id="SM00044">
    <property type="entry name" value="CYCc"/>
    <property type="match status" value="1"/>
</dbReference>
<evidence type="ECO:0000259" key="3">
    <source>
        <dbReference type="PROSITE" id="PS50105"/>
    </source>
</evidence>
<dbReference type="CDD" id="cd09487">
    <property type="entry name" value="SAM_superfamily"/>
    <property type="match status" value="1"/>
</dbReference>
<name>A0A8H8YYJ5_9PROT</name>
<gene>
    <name evidence="5" type="ORF">NMYAN_110012</name>
</gene>
<dbReference type="EMBL" id="CAJNAP010000003">
    <property type="protein sequence ID" value="CAE6490881.1"/>
    <property type="molecule type" value="Genomic_DNA"/>
</dbReference>
<dbReference type="InterPro" id="IPR013761">
    <property type="entry name" value="SAM/pointed_sf"/>
</dbReference>
<keyword evidence="1" id="KW-0547">Nucleotide-binding</keyword>